<dbReference type="PANTHER" id="PTHR23239">
    <property type="entry name" value="INTERMEDIATE FILAMENT"/>
    <property type="match status" value="1"/>
</dbReference>
<dbReference type="InterPro" id="IPR039008">
    <property type="entry name" value="IF_rod_dom"/>
</dbReference>
<dbReference type="InterPro" id="IPR002957">
    <property type="entry name" value="Keratin_I"/>
</dbReference>
<proteinExistence type="predicted"/>
<dbReference type="GO" id="GO:0005198">
    <property type="term" value="F:structural molecule activity"/>
    <property type="evidence" value="ECO:0007669"/>
    <property type="project" value="InterPro"/>
</dbReference>
<organism evidence="4 5">
    <name type="scientific">Etheostoma spectabile</name>
    <name type="common">orangethroat darter</name>
    <dbReference type="NCBI Taxonomy" id="54343"/>
    <lineage>
        <taxon>Eukaryota</taxon>
        <taxon>Metazoa</taxon>
        <taxon>Chordata</taxon>
        <taxon>Craniata</taxon>
        <taxon>Vertebrata</taxon>
        <taxon>Euteleostomi</taxon>
        <taxon>Actinopterygii</taxon>
        <taxon>Neopterygii</taxon>
        <taxon>Teleostei</taxon>
        <taxon>Neoteleostei</taxon>
        <taxon>Acanthomorphata</taxon>
        <taxon>Eupercaria</taxon>
        <taxon>Perciformes</taxon>
        <taxon>Percoidei</taxon>
        <taxon>Percidae</taxon>
        <taxon>Etheostomatinae</taxon>
        <taxon>Etheostoma</taxon>
    </lineage>
</organism>
<gene>
    <name evidence="4" type="ORF">FQN60_012315</name>
</gene>
<protein>
    <recommendedName>
        <fullName evidence="3">IF rod domain-containing protein</fullName>
    </recommendedName>
</protein>
<keyword evidence="1" id="KW-0403">Intermediate filament</keyword>
<keyword evidence="2" id="KW-0175">Coiled coil</keyword>
<reference evidence="4 5" key="1">
    <citation type="submission" date="2019-08" db="EMBL/GenBank/DDBJ databases">
        <title>A chromosome-level genome assembly, high-density linkage maps, and genome scans reveal the genomic architecture of hybrid incompatibilities underlying speciation via character displacement in darters (Percidae: Etheostominae).</title>
        <authorList>
            <person name="Moran R.L."/>
            <person name="Catchen J.M."/>
            <person name="Fuller R.C."/>
        </authorList>
    </citation>
    <scope>NUCLEOTIDE SEQUENCE [LARGE SCALE GENOMIC DNA]</scope>
    <source>
        <strain evidence="4">EspeVRDwgs_2016</strain>
        <tissue evidence="4">Muscle</tissue>
    </source>
</reference>
<dbReference type="Pfam" id="PF00038">
    <property type="entry name" value="Filament"/>
    <property type="match status" value="1"/>
</dbReference>
<keyword evidence="5" id="KW-1185">Reference proteome</keyword>
<dbReference type="Proteomes" id="UP000327493">
    <property type="component" value="Chromosome 2"/>
</dbReference>
<evidence type="ECO:0000259" key="3">
    <source>
        <dbReference type="Pfam" id="PF00038"/>
    </source>
</evidence>
<sequence length="216" mass="24107">MTFGNICYDQKSTSVCSGAGGLAARISSSQQSYDQKTMSICIASKLNAKTVLDIENAKMAADDFKMNSLLLFELALLRSQMGGQVNVTVDASPSTDLNQVISEIREHYENVIGQNRKELETWYQKKITAVTQEVNTHKEVLVTFSRKVKDLKSTFQMLQIELQSHLSMTYVSFFVFLSNTSSRQVVTKVITVVETVVNGKIVESSETVDVDVKERN</sequence>
<evidence type="ECO:0000256" key="2">
    <source>
        <dbReference type="ARBA" id="ARBA00023054"/>
    </source>
</evidence>
<accession>A0A5J5DPK0</accession>
<evidence type="ECO:0000313" key="4">
    <source>
        <dbReference type="EMBL" id="KAA8595180.1"/>
    </source>
</evidence>
<evidence type="ECO:0000313" key="5">
    <source>
        <dbReference type="Proteomes" id="UP000327493"/>
    </source>
</evidence>
<comment type="caution">
    <text evidence="4">The sequence shown here is derived from an EMBL/GenBank/DDBJ whole genome shotgun (WGS) entry which is preliminary data.</text>
</comment>
<dbReference type="AlphaFoldDB" id="A0A5J5DPK0"/>
<dbReference type="Gene3D" id="1.20.5.500">
    <property type="entry name" value="Single helix bin"/>
    <property type="match status" value="1"/>
</dbReference>
<dbReference type="PANTHER" id="PTHR23239:SF367">
    <property type="entry name" value="KERATIN 15-RELATED"/>
    <property type="match status" value="1"/>
</dbReference>
<dbReference type="GO" id="GO:0005882">
    <property type="term" value="C:intermediate filament"/>
    <property type="evidence" value="ECO:0007669"/>
    <property type="project" value="UniProtKB-KW"/>
</dbReference>
<evidence type="ECO:0000256" key="1">
    <source>
        <dbReference type="ARBA" id="ARBA00022754"/>
    </source>
</evidence>
<feature type="domain" description="IF rod" evidence="3">
    <location>
        <begin position="73"/>
        <end position="168"/>
    </location>
</feature>
<dbReference type="EMBL" id="VOFY01000002">
    <property type="protein sequence ID" value="KAA8595180.1"/>
    <property type="molecule type" value="Genomic_DNA"/>
</dbReference>
<name>A0A5J5DPK0_9PERO</name>